<comment type="caution">
    <text evidence="1">The sequence shown here is derived from an EMBL/GenBank/DDBJ whole genome shotgun (WGS) entry which is preliminary data.</text>
</comment>
<dbReference type="EMBL" id="JYIV01000017">
    <property type="protein sequence ID" value="KJL25249.1"/>
    <property type="molecule type" value="Genomic_DNA"/>
</dbReference>
<evidence type="ECO:0000313" key="1">
    <source>
        <dbReference type="EMBL" id="KJL25249.1"/>
    </source>
</evidence>
<gene>
    <name evidence="1" type="ORF">RN51_00696</name>
</gene>
<dbReference type="PATRIC" id="fig|82380.10.peg.696"/>
<reference evidence="1 2" key="1">
    <citation type="submission" date="2015-02" db="EMBL/GenBank/DDBJ databases">
        <title>Draft genome sequences of ten Microbacterium spp. with emphasis on heavy metal contaminated environments.</title>
        <authorList>
            <person name="Corretto E."/>
        </authorList>
    </citation>
    <scope>NUCLEOTIDE SEQUENCE [LARGE SCALE GENOMIC DNA]</scope>
    <source>
        <strain evidence="1 2">BEL163</strain>
    </source>
</reference>
<dbReference type="RefSeq" id="WP_045262641.1">
    <property type="nucleotide sequence ID" value="NZ_JYIV01000017.1"/>
</dbReference>
<dbReference type="Proteomes" id="UP000033725">
    <property type="component" value="Unassembled WGS sequence"/>
</dbReference>
<dbReference type="AlphaFoldDB" id="A0A0F0KXQ2"/>
<dbReference type="OrthoDB" id="4726615at2"/>
<accession>A0A0F0KXQ2</accession>
<protein>
    <submittedName>
        <fullName evidence="1">Pyridoxamine 5'-phosphate oxidase</fullName>
    </submittedName>
</protein>
<proteinExistence type="predicted"/>
<evidence type="ECO:0000313" key="2">
    <source>
        <dbReference type="Proteomes" id="UP000033725"/>
    </source>
</evidence>
<sequence>MIRVLDEQQAYELLTTTTIGRIGFVHEGRVQIYPVNFALSGRDLLLRTSPEGVLADLTREPAVQASFEVDYHDPLGSTAWSVLVHGALSRVADDEAAGIAARVNPWAGEGRDLPLALRVESIAGRSVRRDSARGKI</sequence>
<name>A0A0F0KXQ2_9MICO</name>
<dbReference type="Gene3D" id="2.30.110.10">
    <property type="entry name" value="Electron Transport, Fmn-binding Protein, Chain A"/>
    <property type="match status" value="1"/>
</dbReference>
<organism evidence="1 2">
    <name type="scientific">Microbacterium oxydans</name>
    <dbReference type="NCBI Taxonomy" id="82380"/>
    <lineage>
        <taxon>Bacteria</taxon>
        <taxon>Bacillati</taxon>
        <taxon>Actinomycetota</taxon>
        <taxon>Actinomycetes</taxon>
        <taxon>Micrococcales</taxon>
        <taxon>Microbacteriaceae</taxon>
        <taxon>Microbacterium</taxon>
    </lineage>
</organism>
<dbReference type="InterPro" id="IPR024747">
    <property type="entry name" value="Pyridox_Oxase-rel"/>
</dbReference>
<dbReference type="InterPro" id="IPR012349">
    <property type="entry name" value="Split_barrel_FMN-bd"/>
</dbReference>
<dbReference type="SUPFAM" id="SSF50475">
    <property type="entry name" value="FMN-binding split barrel"/>
    <property type="match status" value="1"/>
</dbReference>
<dbReference type="Pfam" id="PF12900">
    <property type="entry name" value="Pyridox_ox_2"/>
    <property type="match status" value="1"/>
</dbReference>